<evidence type="ECO:0000313" key="4">
    <source>
        <dbReference type="EMBL" id="MDR9777661.1"/>
    </source>
</evidence>
<evidence type="ECO:0000259" key="3">
    <source>
        <dbReference type="Pfam" id="PF13511"/>
    </source>
</evidence>
<dbReference type="AlphaFoldDB" id="A0AAJ2LRB0"/>
<dbReference type="InterPro" id="IPR025392">
    <property type="entry name" value="DUF4124"/>
</dbReference>
<organism evidence="4 5">
    <name type="scientific">Rhizobium hidalgonense</name>
    <dbReference type="NCBI Taxonomy" id="1538159"/>
    <lineage>
        <taxon>Bacteria</taxon>
        <taxon>Pseudomonadati</taxon>
        <taxon>Pseudomonadota</taxon>
        <taxon>Alphaproteobacteria</taxon>
        <taxon>Hyphomicrobiales</taxon>
        <taxon>Rhizobiaceae</taxon>
        <taxon>Rhizobium/Agrobacterium group</taxon>
        <taxon>Rhizobium</taxon>
    </lineage>
</organism>
<evidence type="ECO:0000313" key="5">
    <source>
        <dbReference type="Proteomes" id="UP001268610"/>
    </source>
</evidence>
<evidence type="ECO:0000256" key="1">
    <source>
        <dbReference type="SAM" id="MobiDB-lite"/>
    </source>
</evidence>
<keyword evidence="2" id="KW-0732">Signal</keyword>
<evidence type="ECO:0000256" key="2">
    <source>
        <dbReference type="SAM" id="SignalP"/>
    </source>
</evidence>
<feature type="domain" description="DUF4124" evidence="3">
    <location>
        <begin position="28"/>
        <end position="70"/>
    </location>
</feature>
<name>A0AAJ2LRB0_9HYPH</name>
<reference evidence="4" key="1">
    <citation type="submission" date="2023-04" db="EMBL/GenBank/DDBJ databases">
        <title>Genomic characterization of faba bean (Vicia faba) microsymbionts in Mexican soils.</title>
        <authorList>
            <person name="Rivera Orduna F.N."/>
            <person name="Guevara-Luna J."/>
            <person name="Yan J."/>
            <person name="Arroyo-Herrera I."/>
            <person name="Li Y."/>
            <person name="Vasquez-Murrieta M.S."/>
            <person name="Wang E.T."/>
        </authorList>
    </citation>
    <scope>NUCLEOTIDE SEQUENCE</scope>
    <source>
        <strain evidence="4">CH26</strain>
    </source>
</reference>
<proteinExistence type="predicted"/>
<dbReference type="RefSeq" id="WP_310865863.1">
    <property type="nucleotide sequence ID" value="NZ_JAVLSF010000086.1"/>
</dbReference>
<gene>
    <name evidence="4" type="ORF">RJJ65_34575</name>
</gene>
<feature type="compositionally biased region" description="Low complexity" evidence="1">
    <location>
        <begin position="77"/>
        <end position="92"/>
    </location>
</feature>
<dbReference type="Pfam" id="PF13511">
    <property type="entry name" value="DUF4124"/>
    <property type="match status" value="1"/>
</dbReference>
<sequence>MLTITQNMHKNSQHTMKWPLLMACLTTSLLLNQASAQTFYKWVDKAGSTHYTQTPPPGSLARKAKTIQVDDAIPAQNYNNNSSETNPSTTQNGDSNNTASGLNSNQLAQAANSGSIPNTQPNMSQSSSAQPTAQNNAQPSNNRAPNTPPPQRITPPPALQSITPPPANRLIQPSQDQVRPAFSDRELS</sequence>
<accession>A0AAJ2LRB0</accession>
<feature type="compositionally biased region" description="Pro residues" evidence="1">
    <location>
        <begin position="146"/>
        <end position="167"/>
    </location>
</feature>
<feature type="region of interest" description="Disordered" evidence="1">
    <location>
        <begin position="74"/>
        <end position="188"/>
    </location>
</feature>
<dbReference type="EMBL" id="JAVLSF010000086">
    <property type="protein sequence ID" value="MDR9777661.1"/>
    <property type="molecule type" value="Genomic_DNA"/>
</dbReference>
<dbReference type="Proteomes" id="UP001268610">
    <property type="component" value="Unassembled WGS sequence"/>
</dbReference>
<feature type="signal peptide" evidence="2">
    <location>
        <begin position="1"/>
        <end position="36"/>
    </location>
</feature>
<feature type="compositionally biased region" description="Polar residues" evidence="1">
    <location>
        <begin position="93"/>
        <end position="144"/>
    </location>
</feature>
<protein>
    <submittedName>
        <fullName evidence="4">DUF4124 domain-containing protein</fullName>
    </submittedName>
</protein>
<feature type="non-terminal residue" evidence="4">
    <location>
        <position position="188"/>
    </location>
</feature>
<comment type="caution">
    <text evidence="4">The sequence shown here is derived from an EMBL/GenBank/DDBJ whole genome shotgun (WGS) entry which is preliminary data.</text>
</comment>
<feature type="chain" id="PRO_5042462734" evidence="2">
    <location>
        <begin position="37"/>
        <end position="188"/>
    </location>
</feature>